<evidence type="ECO:0000256" key="1">
    <source>
        <dbReference type="PROSITE-ProRule" id="PRU00339"/>
    </source>
</evidence>
<dbReference type="InterPro" id="IPR011990">
    <property type="entry name" value="TPR-like_helical_dom_sf"/>
</dbReference>
<evidence type="ECO:0000313" key="3">
    <source>
        <dbReference type="EMBL" id="GAA4509196.1"/>
    </source>
</evidence>
<dbReference type="EMBL" id="BAABGQ010000016">
    <property type="protein sequence ID" value="GAA4509196.1"/>
    <property type="molecule type" value="Genomic_DNA"/>
</dbReference>
<comment type="caution">
    <text evidence="3">The sequence shown here is derived from an EMBL/GenBank/DDBJ whole genome shotgun (WGS) entry which is preliminary data.</text>
</comment>
<sequence length="1306" mass="147777">MEKNWHDYVQSHSNVESARAAFEKDCEALLQALHPEETVRVVRANPGDGGIDVYVGDIGVKPIAVYQCKFFLNGLGKSQKSQIRESFDRAITSTNFAVNKWVLCAPLDDLDLEENKWWVAWKSKQEARHNIVIQLINGSELIHKMKLVGIYNHVFKVEDSLKIAELHQAVVGSGGLAQQVALSSESLQRTEQQLIHLQSGPFHLVLDMLEKTELEQFKPFTTLRILQGLAPQVQQAANGNVQARLNYLLGRAQQETGEVDPAHDYFFQAYYLEPTMALYAEQAALAYARLDMIGEAEEVTGKIKLLNPLNGVAHAVNTFLHRAEFDEWLAKVPAPVRRQEKFKLALVDLLLVTKPLDLSKIEAVLKADLEDYAPATTLTFENRRFQVTLALMVVQIEFDTLPKLTRLDQPAALRESARLRAAHQLLQRYTTLLQPTEKAPLLTYHYYVQGIAGLKLSGDIRELAEFGRRYATLPLAEKQEYAWEWACALFQSGDYQQSLHIIDELGPGAPAELDYVRYHALLQLNEFALAKAALARHLLRSEPLHADTFDRLLRYLTGHCEGAVERLAFVEECLARQLVAPGLPELLLRSSAVVDEPTQLEQALDWLAQAENLLDETTPSIMRLEIARLLQQLTEYERSARVLASCAEAPGVQHSGIELIRLRNQYHLYQDGKDLRAGLREWRQQHGFFPEFCNWEVELAHLMLDWERILEVTDAIKDQVSAETGVYWTYLLALYRLQRSAQLLPALEAVLAKPEALTPDQQLRAAAMAMQEGHPALALRLAYPLAIQPGNIVARSRYLALMLHHSEERTQPTTVAVGTSVRYQVDGRPQAWLTITEPLLKSGANAVVSGLLGKQTGEQFDHPHPMRRRPQHIEVVEIVDCYTGLVREIMQEIGQNEAVMTIRAFDFGSATPTLEEINQTFLEVLGEQQQETRAHTVATRVAYESGDTTFTQLAAALHHGSGLEAYHWLISGRDDSPGVRVLPGWLFPTIPDLAQQPIVLDWTSLPLLFALVRQYVLPLPASLWVSYHLLDELRELVQEKRRSKPVEMSIEIIDDEVRPHFYPPEMHARQLDYLSDLLEWVVANCQTRFVEEKLDIVRQTKLSPNRLVEPPLGGVIDAAFLVAHNQAVVVTDDATLLQFTLQGGGRVLSVEAFLRAFYPTQYLPSLLPELLNRHYWGIQVEAYTLLQEFIAAGYLFTGRAHQALCNAGLQIRYQPERIWALAHFLRELFLLPNLSVMQKQQAGSFALALGLCYLELTETTLSMVVKHLSQAFCFLPAYQADVIELLSNAWLRAERYQRRTEQKPTE</sequence>
<name>A0ABP8QTA7_9BACT</name>
<reference evidence="4" key="1">
    <citation type="journal article" date="2019" name="Int. J. Syst. Evol. Microbiol.">
        <title>The Global Catalogue of Microorganisms (GCM) 10K type strain sequencing project: providing services to taxonomists for standard genome sequencing and annotation.</title>
        <authorList>
            <consortium name="The Broad Institute Genomics Platform"/>
            <consortium name="The Broad Institute Genome Sequencing Center for Infectious Disease"/>
            <person name="Wu L."/>
            <person name="Ma J."/>
        </authorList>
    </citation>
    <scope>NUCLEOTIDE SEQUENCE [LARGE SCALE GENOMIC DNA]</scope>
    <source>
        <strain evidence="4">JCM 17841</strain>
    </source>
</reference>
<dbReference type="Proteomes" id="UP001501243">
    <property type="component" value="Unassembled WGS sequence"/>
</dbReference>
<feature type="domain" description="PIN" evidence="2">
    <location>
        <begin position="1017"/>
        <end position="1139"/>
    </location>
</feature>
<evidence type="ECO:0000259" key="2">
    <source>
        <dbReference type="Pfam" id="PF20698"/>
    </source>
</evidence>
<dbReference type="InterPro" id="IPR048987">
    <property type="entry name" value="PIN-TPR-GreABC"/>
</dbReference>
<dbReference type="PROSITE" id="PS50005">
    <property type="entry name" value="TPR"/>
    <property type="match status" value="1"/>
</dbReference>
<dbReference type="SUPFAM" id="SSF48452">
    <property type="entry name" value="TPR-like"/>
    <property type="match status" value="1"/>
</dbReference>
<accession>A0ABP8QTA7</accession>
<evidence type="ECO:0000313" key="4">
    <source>
        <dbReference type="Proteomes" id="UP001501243"/>
    </source>
</evidence>
<keyword evidence="4" id="KW-1185">Reference proteome</keyword>
<dbReference type="InterPro" id="IPR019734">
    <property type="entry name" value="TPR_rpt"/>
</dbReference>
<organism evidence="3 4">
    <name type="scientific">Hymenobacter ginsengisoli</name>
    <dbReference type="NCBI Taxonomy" id="1051626"/>
    <lineage>
        <taxon>Bacteria</taxon>
        <taxon>Pseudomonadati</taxon>
        <taxon>Bacteroidota</taxon>
        <taxon>Cytophagia</taxon>
        <taxon>Cytophagales</taxon>
        <taxon>Hymenobacteraceae</taxon>
        <taxon>Hymenobacter</taxon>
    </lineage>
</organism>
<gene>
    <name evidence="3" type="ORF">GCM10023172_42330</name>
</gene>
<keyword evidence="1" id="KW-0802">TPR repeat</keyword>
<feature type="repeat" description="TPR" evidence="1">
    <location>
        <begin position="243"/>
        <end position="276"/>
    </location>
</feature>
<dbReference type="Pfam" id="PF20698">
    <property type="entry name" value="PIN-TPR-GreABC"/>
    <property type="match status" value="1"/>
</dbReference>
<protein>
    <recommendedName>
        <fullName evidence="2">PIN domain-containing protein</fullName>
    </recommendedName>
</protein>
<dbReference type="RefSeq" id="WP_208133228.1">
    <property type="nucleotide sequence ID" value="NZ_BAABGQ010000016.1"/>
</dbReference>
<proteinExistence type="predicted"/>